<evidence type="ECO:0000256" key="1">
    <source>
        <dbReference type="ARBA" id="ARBA00001973"/>
    </source>
</evidence>
<dbReference type="STRING" id="39966.A0A369K7Y3"/>
<evidence type="ECO:0000256" key="11">
    <source>
        <dbReference type="ARBA" id="ARBA00023277"/>
    </source>
</evidence>
<evidence type="ECO:0000256" key="12">
    <source>
        <dbReference type="ARBA" id="ARBA00023326"/>
    </source>
</evidence>
<keyword evidence="8" id="KW-0186">Copper</keyword>
<dbReference type="CDD" id="cd21175">
    <property type="entry name" value="LPMO_AA9"/>
    <property type="match status" value="1"/>
</dbReference>
<dbReference type="InterPro" id="IPR049892">
    <property type="entry name" value="AA9"/>
</dbReference>
<evidence type="ECO:0000256" key="10">
    <source>
        <dbReference type="ARBA" id="ARBA00023157"/>
    </source>
</evidence>
<evidence type="ECO:0000256" key="15">
    <source>
        <dbReference type="RuleBase" id="RU368122"/>
    </source>
</evidence>
<dbReference type="Proteomes" id="UP000076154">
    <property type="component" value="Unassembled WGS sequence"/>
</dbReference>
<dbReference type="InParanoid" id="A0A369K7Y3"/>
<evidence type="ECO:0000256" key="2">
    <source>
        <dbReference type="ARBA" id="ARBA00004613"/>
    </source>
</evidence>
<protein>
    <recommendedName>
        <fullName evidence="15">AA9 family lytic polysaccharide monooxygenase</fullName>
        <ecNumber evidence="15">1.14.99.56</ecNumber>
    </recommendedName>
    <alternativeName>
        <fullName evidence="15">Endo-beta-1,4-glucanase</fullName>
    </alternativeName>
    <alternativeName>
        <fullName evidence="15">Glycosyl hydrolase 61 family protein</fullName>
    </alternativeName>
</protein>
<evidence type="ECO:0000256" key="7">
    <source>
        <dbReference type="ARBA" id="ARBA00023002"/>
    </source>
</evidence>
<name>A0A369K7Y3_HYPMA</name>
<evidence type="ECO:0000256" key="14">
    <source>
        <dbReference type="ARBA" id="ARBA00045077"/>
    </source>
</evidence>
<dbReference type="GO" id="GO:0030248">
    <property type="term" value="F:cellulose binding"/>
    <property type="evidence" value="ECO:0007669"/>
    <property type="project" value="UniProtKB-UniRule"/>
</dbReference>
<evidence type="ECO:0000256" key="6">
    <source>
        <dbReference type="ARBA" id="ARBA00023001"/>
    </source>
</evidence>
<keyword evidence="9" id="KW-0503">Monooxygenase</keyword>
<feature type="chain" id="PRO_5016934390" description="AA9 family lytic polysaccharide monooxygenase" evidence="16">
    <location>
        <begin position="18"/>
        <end position="275"/>
    </location>
</feature>
<reference evidence="18" key="1">
    <citation type="submission" date="2018-04" db="EMBL/GenBank/DDBJ databases">
        <title>Whole genome sequencing of Hypsizygus marmoreus.</title>
        <authorList>
            <person name="Choi I.-G."/>
            <person name="Min B."/>
            <person name="Kim J.-G."/>
            <person name="Kim S."/>
            <person name="Oh Y.-L."/>
            <person name="Kong W.-S."/>
            <person name="Park H."/>
            <person name="Jeong J."/>
            <person name="Song E.-S."/>
        </authorList>
    </citation>
    <scope>NUCLEOTIDE SEQUENCE [LARGE SCALE GENOMIC DNA]</scope>
    <source>
        <strain evidence="18">51987-8</strain>
    </source>
</reference>
<dbReference type="EMBL" id="LUEZ02000013">
    <property type="protein sequence ID" value="RDB27904.1"/>
    <property type="molecule type" value="Genomic_DNA"/>
</dbReference>
<keyword evidence="11 15" id="KW-0119">Carbohydrate metabolism</keyword>
<evidence type="ECO:0000313" key="18">
    <source>
        <dbReference type="EMBL" id="RDB27904.1"/>
    </source>
</evidence>
<organism evidence="18 19">
    <name type="scientific">Hypsizygus marmoreus</name>
    <name type="common">White beech mushroom</name>
    <name type="synonym">Agaricus marmoreus</name>
    <dbReference type="NCBI Taxonomy" id="39966"/>
    <lineage>
        <taxon>Eukaryota</taxon>
        <taxon>Fungi</taxon>
        <taxon>Dikarya</taxon>
        <taxon>Basidiomycota</taxon>
        <taxon>Agaricomycotina</taxon>
        <taxon>Agaricomycetes</taxon>
        <taxon>Agaricomycetidae</taxon>
        <taxon>Agaricales</taxon>
        <taxon>Tricholomatineae</taxon>
        <taxon>Lyophyllaceae</taxon>
        <taxon>Hypsizygus</taxon>
    </lineage>
</organism>
<dbReference type="InterPro" id="IPR005103">
    <property type="entry name" value="AA9_LPMO"/>
</dbReference>
<dbReference type="GO" id="GO:0008810">
    <property type="term" value="F:cellulase activity"/>
    <property type="evidence" value="ECO:0007669"/>
    <property type="project" value="UniProtKB-UniRule"/>
</dbReference>
<evidence type="ECO:0000256" key="9">
    <source>
        <dbReference type="ARBA" id="ARBA00023033"/>
    </source>
</evidence>
<dbReference type="AlphaFoldDB" id="A0A369K7Y3"/>
<dbReference type="GO" id="GO:0004497">
    <property type="term" value="F:monooxygenase activity"/>
    <property type="evidence" value="ECO:0007669"/>
    <property type="project" value="UniProtKB-KW"/>
</dbReference>
<dbReference type="PANTHER" id="PTHR33353">
    <property type="entry name" value="PUTATIVE (AFU_ORTHOLOGUE AFUA_1G12560)-RELATED"/>
    <property type="match status" value="1"/>
</dbReference>
<keyword evidence="19" id="KW-1185">Reference proteome</keyword>
<keyword evidence="5 16" id="KW-0732">Signal</keyword>
<dbReference type="OrthoDB" id="3238762at2759"/>
<dbReference type="PANTHER" id="PTHR33353:SF9">
    <property type="entry name" value="ENDOGLUCANASE II"/>
    <property type="match status" value="1"/>
</dbReference>
<keyword evidence="4" id="KW-0479">Metal-binding</keyword>
<comment type="function">
    <text evidence="15">Lytic polysaccharide monooxygenase (LMPO) that depolymerizes crystalline and amorphous polysaccharides via the oxidation of scissile alpha- or beta-(1-4)-glycosidic bonds, yielding C1 and/or C4 oxidation products. Catalysis by LPMOs requires the reduction of the active-site copper from Cu(II) to Cu(I) by a reducing agent and H(2)O(2) or O(2) as a cosubstrate.</text>
</comment>
<accession>A0A369K7Y3</accession>
<keyword evidence="12 15" id="KW-0624">Polysaccharide degradation</keyword>
<dbReference type="GO" id="GO:0046872">
    <property type="term" value="F:metal ion binding"/>
    <property type="evidence" value="ECO:0007669"/>
    <property type="project" value="UniProtKB-KW"/>
</dbReference>
<dbReference type="Gene3D" id="2.70.50.70">
    <property type="match status" value="1"/>
</dbReference>
<feature type="domain" description="Auxiliary Activity family 9 catalytic" evidence="17">
    <location>
        <begin position="18"/>
        <end position="223"/>
    </location>
</feature>
<dbReference type="Pfam" id="PF03443">
    <property type="entry name" value="AA9"/>
    <property type="match status" value="1"/>
</dbReference>
<evidence type="ECO:0000256" key="16">
    <source>
        <dbReference type="SAM" id="SignalP"/>
    </source>
</evidence>
<evidence type="ECO:0000313" key="19">
    <source>
        <dbReference type="Proteomes" id="UP000076154"/>
    </source>
</evidence>
<dbReference type="EC" id="1.14.99.56" evidence="15"/>
<comment type="caution">
    <text evidence="18">The sequence shown here is derived from an EMBL/GenBank/DDBJ whole genome shotgun (WGS) entry which is preliminary data.</text>
</comment>
<comment type="domain">
    <text evidence="15">Has a modular structure: an endo-beta-1,4-glucanase catalytic module at the N-terminus, a linker rich in serines and threonines, and a C-terminal carbohydrate-binding module (CBM).</text>
</comment>
<evidence type="ECO:0000256" key="5">
    <source>
        <dbReference type="ARBA" id="ARBA00022729"/>
    </source>
</evidence>
<keyword evidence="10 15" id="KW-1015">Disulfide bond</keyword>
<dbReference type="GO" id="GO:0030245">
    <property type="term" value="P:cellulose catabolic process"/>
    <property type="evidence" value="ECO:0007669"/>
    <property type="project" value="UniProtKB-UniRule"/>
</dbReference>
<keyword evidence="7" id="KW-0560">Oxidoreductase</keyword>
<comment type="cofactor">
    <cofactor evidence="1">
        <name>Cu(2+)</name>
        <dbReference type="ChEBI" id="CHEBI:29036"/>
    </cofactor>
</comment>
<evidence type="ECO:0000256" key="3">
    <source>
        <dbReference type="ARBA" id="ARBA00022525"/>
    </source>
</evidence>
<dbReference type="GO" id="GO:0005576">
    <property type="term" value="C:extracellular region"/>
    <property type="evidence" value="ECO:0007669"/>
    <property type="project" value="UniProtKB-SubCell"/>
</dbReference>
<comment type="subcellular location">
    <subcellularLocation>
        <location evidence="2 15">Secreted</location>
    </subcellularLocation>
</comment>
<gene>
    <name evidence="18" type="primary">eglD_5</name>
    <name evidence="18" type="ORF">Hypma_002185</name>
</gene>
<sequence length="275" mass="28158">MHLQFITAACLLASASAHSTFQQLWINGVDAGSSCARKPASNSPVTSISSPDLACNAGAAASAGVCQVKPGDDVTVEMHQQPGDRACRNEAIGGNHYGPVLVYMAAVSDAKSAVGSNADWFKVAHMGLVSNNPDYFGSRVLNDNCGHFTFKVPAGLAPGNYLIRAEVIALHVASGSGGAQFYPACFQVNVGGTGTVKPPTVKIPGVYKASDPGILINIYQDLTTYVLPGPTAYGQASPVPATTAWPTTATWNTALQPSTVPTVVPAAGATGIGKA</sequence>
<comment type="similarity">
    <text evidence="13">Belongs to the polysaccharide monooxygenase AA9 family.</text>
</comment>
<comment type="catalytic activity">
    <reaction evidence="14 15">
        <text>[(1-&gt;4)-beta-D-glucosyl]n+m + reduced acceptor + O2 = 4-dehydro-beta-D-glucosyl-[(1-&gt;4)-beta-D-glucosyl]n-1 + [(1-&gt;4)-beta-D-glucosyl]m + acceptor + H2O.</text>
        <dbReference type="EC" id="1.14.99.56"/>
    </reaction>
</comment>
<keyword evidence="6 15" id="KW-0136">Cellulose degradation</keyword>
<evidence type="ECO:0000256" key="13">
    <source>
        <dbReference type="ARBA" id="ARBA00044502"/>
    </source>
</evidence>
<evidence type="ECO:0000256" key="4">
    <source>
        <dbReference type="ARBA" id="ARBA00022723"/>
    </source>
</evidence>
<evidence type="ECO:0000256" key="8">
    <source>
        <dbReference type="ARBA" id="ARBA00023008"/>
    </source>
</evidence>
<feature type="signal peptide" evidence="16">
    <location>
        <begin position="1"/>
        <end position="17"/>
    </location>
</feature>
<proteinExistence type="inferred from homology"/>
<keyword evidence="3 15" id="KW-0964">Secreted</keyword>
<evidence type="ECO:0000259" key="17">
    <source>
        <dbReference type="Pfam" id="PF03443"/>
    </source>
</evidence>